<dbReference type="InterPro" id="IPR050315">
    <property type="entry name" value="FAD-oxidoreductase_2"/>
</dbReference>
<proteinExistence type="predicted"/>
<keyword evidence="8" id="KW-1185">Reference proteome</keyword>
<keyword evidence="3" id="KW-0274">FAD</keyword>
<dbReference type="InterPro" id="IPR027477">
    <property type="entry name" value="Succ_DH/fumarate_Rdtase_cat_sf"/>
</dbReference>
<keyword evidence="5" id="KW-1133">Transmembrane helix</keyword>
<dbReference type="KEGG" id="ddt:AAY81_06825"/>
<keyword evidence="2" id="KW-0285">Flavoprotein</keyword>
<dbReference type="GO" id="GO:0008202">
    <property type="term" value="P:steroid metabolic process"/>
    <property type="evidence" value="ECO:0007669"/>
    <property type="project" value="UniProtKB-ARBA"/>
</dbReference>
<name>A0A172RYX1_9ACTN</name>
<dbReference type="Gene3D" id="3.50.50.60">
    <property type="entry name" value="FAD/NAD(P)-binding domain"/>
    <property type="match status" value="1"/>
</dbReference>
<dbReference type="PANTHER" id="PTHR43400:SF10">
    <property type="entry name" value="3-OXOSTEROID 1-DEHYDROGENASE"/>
    <property type="match status" value="1"/>
</dbReference>
<feature type="transmembrane region" description="Helical" evidence="5">
    <location>
        <begin position="12"/>
        <end position="34"/>
    </location>
</feature>
<dbReference type="RefSeq" id="WP_066663072.1">
    <property type="nucleotide sequence ID" value="NZ_CP011402.1"/>
</dbReference>
<evidence type="ECO:0000256" key="1">
    <source>
        <dbReference type="ARBA" id="ARBA00001974"/>
    </source>
</evidence>
<comment type="cofactor">
    <cofactor evidence="1">
        <name>FAD</name>
        <dbReference type="ChEBI" id="CHEBI:57692"/>
    </cofactor>
</comment>
<evidence type="ECO:0000256" key="5">
    <source>
        <dbReference type="SAM" id="Phobius"/>
    </source>
</evidence>
<dbReference type="Pfam" id="PF00890">
    <property type="entry name" value="FAD_binding_2"/>
    <property type="match status" value="1"/>
</dbReference>
<evidence type="ECO:0000256" key="3">
    <source>
        <dbReference type="ARBA" id="ARBA00022827"/>
    </source>
</evidence>
<dbReference type="InterPro" id="IPR003953">
    <property type="entry name" value="FAD-dep_OxRdtase_2_FAD-bd"/>
</dbReference>
<dbReference type="PRINTS" id="PR00411">
    <property type="entry name" value="PNDRDTASEI"/>
</dbReference>
<evidence type="ECO:0000256" key="4">
    <source>
        <dbReference type="ARBA" id="ARBA00023002"/>
    </source>
</evidence>
<dbReference type="PANTHER" id="PTHR43400">
    <property type="entry name" value="FUMARATE REDUCTASE"/>
    <property type="match status" value="1"/>
</dbReference>
<dbReference type="GO" id="GO:0033765">
    <property type="term" value="F:steroid dehydrogenase activity, acting on the CH-CH group of donors"/>
    <property type="evidence" value="ECO:0007669"/>
    <property type="project" value="UniProtKB-ARBA"/>
</dbReference>
<dbReference type="Proteomes" id="UP000182975">
    <property type="component" value="Unassembled WGS sequence"/>
</dbReference>
<keyword evidence="5" id="KW-0472">Membrane</keyword>
<evidence type="ECO:0000313" key="7">
    <source>
        <dbReference type="EMBL" id="SEO70377.1"/>
    </source>
</evidence>
<dbReference type="SUPFAM" id="SSF56425">
    <property type="entry name" value="Succinate dehydrogenase/fumarate reductase flavoprotein, catalytic domain"/>
    <property type="match status" value="1"/>
</dbReference>
<sequence>MDNITSRHISRRSFAGLMGMSVISAAAFATLSGFRDAEKIAATHDYDVVIIGSGGAGTSAAAFSAQAGAKTICLEKLAWQGGSSSLALGTFYGSGTVQQKELGIEDTPEDLYNYFMKSGGQYVSAEMNRFMADHAGETIDWLREDLKVPFKDTIKGNGTDKVQRGHMCANAAIDALTAVRALADGNGAEFRFNCAAEALIKDESGRIVGVKTRTDKGVEVYNAKTVIVASGGFARNEQMIEQYCPDFEGVYTEVGVGLTGDGVRMGLDAGAAYYGNGGVNGILACQVDPGQSSLINKNTLWVNSQGERFANEAGESHFIFYTVAKYPDQHFYAIYDQDMVDALKDAQKGSFQHGLEMGIFAQGDTVEEAAAKLGIDASATQQAWDAYNAMAEAGEDTLFHKKAEMLIPHTKAPYYVLTMGVCTHGTFGGLQTNTDFQVLDNDGNVIPGLYSAGEVCCGTFIYQNYQAGGCGLNFSYTSGRFAGANAANEALA</sequence>
<keyword evidence="4" id="KW-0560">Oxidoreductase</keyword>
<evidence type="ECO:0000313" key="8">
    <source>
        <dbReference type="Proteomes" id="UP000182975"/>
    </source>
</evidence>
<evidence type="ECO:0000256" key="2">
    <source>
        <dbReference type="ARBA" id="ARBA00022630"/>
    </source>
</evidence>
<dbReference type="AlphaFoldDB" id="A0A172RYX1"/>
<accession>A0A172RYX1</accession>
<dbReference type="EMBL" id="FOEC01000004">
    <property type="protein sequence ID" value="SEO70377.1"/>
    <property type="molecule type" value="Genomic_DNA"/>
</dbReference>
<keyword evidence="5" id="KW-0812">Transmembrane</keyword>
<gene>
    <name evidence="7" type="ORF">SAMN02910314_00930</name>
</gene>
<reference evidence="8" key="1">
    <citation type="submission" date="2016-10" db="EMBL/GenBank/DDBJ databases">
        <authorList>
            <person name="Varghese N."/>
        </authorList>
    </citation>
    <scope>NUCLEOTIDE SEQUENCE [LARGE SCALE GENOMIC DNA]</scope>
    <source>
        <strain evidence="8">DSM 21843</strain>
    </source>
</reference>
<dbReference type="Gene3D" id="3.90.700.10">
    <property type="entry name" value="Succinate dehydrogenase/fumarate reductase flavoprotein, catalytic domain"/>
    <property type="match status" value="1"/>
</dbReference>
<dbReference type="SUPFAM" id="SSF51905">
    <property type="entry name" value="FAD/NAD(P)-binding domain"/>
    <property type="match status" value="1"/>
</dbReference>
<dbReference type="InterPro" id="IPR036188">
    <property type="entry name" value="FAD/NAD-bd_sf"/>
</dbReference>
<organism evidence="7 8">
    <name type="scientific">Denitrobacterium detoxificans</name>
    <dbReference type="NCBI Taxonomy" id="79604"/>
    <lineage>
        <taxon>Bacteria</taxon>
        <taxon>Bacillati</taxon>
        <taxon>Actinomycetota</taxon>
        <taxon>Coriobacteriia</taxon>
        <taxon>Eggerthellales</taxon>
        <taxon>Eggerthellaceae</taxon>
        <taxon>Denitrobacterium</taxon>
    </lineage>
</organism>
<feature type="domain" description="FAD-dependent oxidoreductase 2 FAD-binding" evidence="6">
    <location>
        <begin position="47"/>
        <end position="471"/>
    </location>
</feature>
<dbReference type="STRING" id="79604.AAY81_06825"/>
<dbReference type="PRINTS" id="PR00368">
    <property type="entry name" value="FADPNR"/>
</dbReference>
<protein>
    <submittedName>
        <fullName evidence="7">Fumarate reductase flavoprotein subunit</fullName>
    </submittedName>
</protein>
<evidence type="ECO:0000259" key="6">
    <source>
        <dbReference type="Pfam" id="PF00890"/>
    </source>
</evidence>
<dbReference type="OrthoDB" id="337830at2"/>